<keyword evidence="2" id="KW-1185">Reference proteome</keyword>
<comment type="caution">
    <text evidence="1">The sequence shown here is derived from an EMBL/GenBank/DDBJ whole genome shotgun (WGS) entry which is preliminary data.</text>
</comment>
<gene>
    <name evidence="1" type="ORF">DSO57_1008829</name>
</gene>
<protein>
    <submittedName>
        <fullName evidence="1">Uncharacterized protein</fullName>
    </submittedName>
</protein>
<organism evidence="1 2">
    <name type="scientific">Entomophthora muscae</name>
    <dbReference type="NCBI Taxonomy" id="34485"/>
    <lineage>
        <taxon>Eukaryota</taxon>
        <taxon>Fungi</taxon>
        <taxon>Fungi incertae sedis</taxon>
        <taxon>Zoopagomycota</taxon>
        <taxon>Entomophthoromycotina</taxon>
        <taxon>Entomophthoromycetes</taxon>
        <taxon>Entomophthorales</taxon>
        <taxon>Entomophthoraceae</taxon>
        <taxon>Entomophthora</taxon>
    </lineage>
</organism>
<reference evidence="1" key="1">
    <citation type="submission" date="2022-04" db="EMBL/GenBank/DDBJ databases">
        <title>Genome of the entomopathogenic fungus Entomophthora muscae.</title>
        <authorList>
            <person name="Elya C."/>
            <person name="Lovett B.R."/>
            <person name="Lee E."/>
            <person name="Macias A.M."/>
            <person name="Hajek A.E."/>
            <person name="De Bivort B.L."/>
            <person name="Kasson M.T."/>
            <person name="De Fine Licht H.H."/>
            <person name="Stajich J.E."/>
        </authorList>
    </citation>
    <scope>NUCLEOTIDE SEQUENCE</scope>
    <source>
        <strain evidence="1">Berkeley</strain>
    </source>
</reference>
<evidence type="ECO:0000313" key="1">
    <source>
        <dbReference type="EMBL" id="KAJ9051009.1"/>
    </source>
</evidence>
<evidence type="ECO:0000313" key="2">
    <source>
        <dbReference type="Proteomes" id="UP001165960"/>
    </source>
</evidence>
<accession>A0ACC2RLR5</accession>
<sequence>MASTSMAAPHVVGLAAIVLSKNKNLTPANVKRKIMDHTTQHVKTKDGKETQNKLASSIGL</sequence>
<dbReference type="EMBL" id="QTSX02007127">
    <property type="protein sequence ID" value="KAJ9051009.1"/>
    <property type="molecule type" value="Genomic_DNA"/>
</dbReference>
<name>A0ACC2RLR5_9FUNG</name>
<dbReference type="Proteomes" id="UP001165960">
    <property type="component" value="Unassembled WGS sequence"/>
</dbReference>
<proteinExistence type="predicted"/>